<keyword evidence="1" id="KW-0145">Chemotaxis</keyword>
<dbReference type="CDD" id="cd17910">
    <property type="entry name" value="CheC_ClassII"/>
    <property type="match status" value="1"/>
</dbReference>
<keyword evidence="5" id="KW-1185">Reference proteome</keyword>
<name>A0ABW8Z2L7_9BURK</name>
<evidence type="ECO:0000256" key="1">
    <source>
        <dbReference type="ARBA" id="ARBA00022500"/>
    </source>
</evidence>
<dbReference type="RefSeq" id="WP_408165497.1">
    <property type="nucleotide sequence ID" value="NZ_JAQQFR010000002.1"/>
</dbReference>
<dbReference type="Gene3D" id="3.40.1550.10">
    <property type="entry name" value="CheC-like"/>
    <property type="match status" value="1"/>
</dbReference>
<proteinExistence type="predicted"/>
<evidence type="ECO:0000313" key="4">
    <source>
        <dbReference type="EMBL" id="MFL9877309.1"/>
    </source>
</evidence>
<dbReference type="PANTHER" id="PTHR43693:SF1">
    <property type="entry name" value="PROTEIN PHOSPHATASE CHEZ"/>
    <property type="match status" value="1"/>
</dbReference>
<gene>
    <name evidence="4" type="ORF">PQR63_02870</name>
</gene>
<protein>
    <submittedName>
        <fullName evidence="4">Chemotaxis protein CheX</fullName>
    </submittedName>
</protein>
<reference evidence="4 5" key="1">
    <citation type="journal article" date="2024" name="Chem. Sci.">
        <title>Discovery of megapolipeptins by genome mining of a Burkholderiales bacteria collection.</title>
        <authorList>
            <person name="Paulo B.S."/>
            <person name="Recchia M.J.J."/>
            <person name="Lee S."/>
            <person name="Fergusson C.H."/>
            <person name="Romanowski S.B."/>
            <person name="Hernandez A."/>
            <person name="Krull N."/>
            <person name="Liu D.Y."/>
            <person name="Cavanagh H."/>
            <person name="Bos A."/>
            <person name="Gray C.A."/>
            <person name="Murphy B.T."/>
            <person name="Linington R.G."/>
            <person name="Eustaquio A.S."/>
        </authorList>
    </citation>
    <scope>NUCLEOTIDE SEQUENCE [LARGE SCALE GENOMIC DNA]</scope>
    <source>
        <strain evidence="4 5">RL21-008-BIB-B</strain>
    </source>
</reference>
<feature type="domain" description="Chemotaxis phosphatase CheX-like" evidence="3">
    <location>
        <begin position="69"/>
        <end position="155"/>
    </location>
</feature>
<dbReference type="InterPro" id="IPR050992">
    <property type="entry name" value="CheZ_family_phosphatases"/>
</dbReference>
<dbReference type="Proteomes" id="UP001629214">
    <property type="component" value="Unassembled WGS sequence"/>
</dbReference>
<comment type="caution">
    <text evidence="4">The sequence shown here is derived from an EMBL/GenBank/DDBJ whole genome shotgun (WGS) entry which is preliminary data.</text>
</comment>
<dbReference type="PANTHER" id="PTHR43693">
    <property type="entry name" value="PROTEIN PHOSPHATASE CHEZ"/>
    <property type="match status" value="1"/>
</dbReference>
<organism evidence="4 5">
    <name type="scientific">Herbaspirillum rhizosphaerae</name>
    <dbReference type="NCBI Taxonomy" id="346179"/>
    <lineage>
        <taxon>Bacteria</taxon>
        <taxon>Pseudomonadati</taxon>
        <taxon>Pseudomonadota</taxon>
        <taxon>Betaproteobacteria</taxon>
        <taxon>Burkholderiales</taxon>
        <taxon>Oxalobacteraceae</taxon>
        <taxon>Herbaspirillum</taxon>
    </lineage>
</organism>
<dbReference type="SUPFAM" id="SSF103039">
    <property type="entry name" value="CheC-like"/>
    <property type="match status" value="1"/>
</dbReference>
<evidence type="ECO:0000256" key="2">
    <source>
        <dbReference type="ARBA" id="ARBA00022801"/>
    </source>
</evidence>
<evidence type="ECO:0000313" key="5">
    <source>
        <dbReference type="Proteomes" id="UP001629214"/>
    </source>
</evidence>
<dbReference type="Pfam" id="PF13690">
    <property type="entry name" value="CheX"/>
    <property type="match status" value="1"/>
</dbReference>
<dbReference type="EMBL" id="JAQQFR010000002">
    <property type="protein sequence ID" value="MFL9877309.1"/>
    <property type="molecule type" value="Genomic_DNA"/>
</dbReference>
<keyword evidence="2" id="KW-0378">Hydrolase</keyword>
<dbReference type="InterPro" id="IPR028051">
    <property type="entry name" value="CheX-like_dom"/>
</dbReference>
<evidence type="ECO:0000259" key="3">
    <source>
        <dbReference type="Pfam" id="PF13690"/>
    </source>
</evidence>
<sequence>MTVLSEIELDALTEVFNVGAGRAALSLSEIVGEEVLLSVPSIEILKADEVNDRVLTLKDNKFATVSQLFTGPFDAEAVLLFTKNYALEIVRDMMGSQMSIEDLAEFEQEAMCELGNIILNACLSAMADMLKISLSSSLPSYTMSSPEEITARLAEQGRDDSYILVLHIDLVLEKHHTEGHLIFLLSSTSLSKLISHIQQYLNNIL</sequence>
<accession>A0ABW8Z2L7</accession>
<dbReference type="InterPro" id="IPR028976">
    <property type="entry name" value="CheC-like_sf"/>
</dbReference>